<dbReference type="EMBL" id="DS469518">
    <property type="protein sequence ID" value="EDO47652.1"/>
    <property type="molecule type" value="Genomic_DNA"/>
</dbReference>
<keyword evidence="14" id="KW-0472">Membrane</keyword>
<feature type="non-terminal residue" evidence="28">
    <location>
        <position position="1"/>
    </location>
</feature>
<dbReference type="GO" id="GO:0046872">
    <property type="term" value="F:metal ion binding"/>
    <property type="evidence" value="ECO:0007669"/>
    <property type="project" value="UniProtKB-KW"/>
</dbReference>
<evidence type="ECO:0000256" key="14">
    <source>
        <dbReference type="ARBA" id="ARBA00023136"/>
    </source>
</evidence>
<dbReference type="InterPro" id="IPR002011">
    <property type="entry name" value="Tyr_kinase_rcpt_2_CS"/>
</dbReference>
<keyword evidence="4" id="KW-0808">Transferase</keyword>
<evidence type="ECO:0000313" key="29">
    <source>
        <dbReference type="Proteomes" id="UP000001593"/>
    </source>
</evidence>
<evidence type="ECO:0000256" key="18">
    <source>
        <dbReference type="ARBA" id="ARBA00023180"/>
    </source>
</evidence>
<evidence type="ECO:0000313" key="28">
    <source>
        <dbReference type="EMBL" id="EDO47652.1"/>
    </source>
</evidence>
<dbReference type="PIRSF" id="PIRSF000615">
    <property type="entry name" value="TyrPK_CSF1-R"/>
    <property type="match status" value="1"/>
</dbReference>
<accession>A7RLS3</accession>
<keyword evidence="8" id="KW-0732">Signal</keyword>
<evidence type="ECO:0000256" key="1">
    <source>
        <dbReference type="ARBA" id="ARBA00001936"/>
    </source>
</evidence>
<dbReference type="FunFam" id="1.10.510.10:FF:000528">
    <property type="entry name" value="Tyrosine-protein kinase receptor"/>
    <property type="match status" value="1"/>
</dbReference>
<dbReference type="GO" id="GO:0005524">
    <property type="term" value="F:ATP binding"/>
    <property type="evidence" value="ECO:0007669"/>
    <property type="project" value="UniProtKB-UniRule"/>
</dbReference>
<feature type="non-terminal residue" evidence="28">
    <location>
        <position position="301"/>
    </location>
</feature>
<evidence type="ECO:0000256" key="19">
    <source>
        <dbReference type="ARBA" id="ARBA00023211"/>
    </source>
</evidence>
<evidence type="ECO:0000256" key="6">
    <source>
        <dbReference type="ARBA" id="ARBA00022692"/>
    </source>
</evidence>
<evidence type="ECO:0000256" key="26">
    <source>
        <dbReference type="RuleBase" id="RU000312"/>
    </source>
</evidence>
<dbReference type="Gene3D" id="3.30.200.20">
    <property type="entry name" value="Phosphorylase Kinase, domain 1"/>
    <property type="match status" value="1"/>
</dbReference>
<keyword evidence="5" id="KW-0165">Cleavage on pair of basic residues</keyword>
<reference evidence="28 29" key="1">
    <citation type="journal article" date="2007" name="Science">
        <title>Sea anemone genome reveals ancestral eumetazoan gene repertoire and genomic organization.</title>
        <authorList>
            <person name="Putnam N.H."/>
            <person name="Srivastava M."/>
            <person name="Hellsten U."/>
            <person name="Dirks B."/>
            <person name="Chapman J."/>
            <person name="Salamov A."/>
            <person name="Terry A."/>
            <person name="Shapiro H."/>
            <person name="Lindquist E."/>
            <person name="Kapitonov V.V."/>
            <person name="Jurka J."/>
            <person name="Genikhovich G."/>
            <person name="Grigoriev I.V."/>
            <person name="Lucas S.M."/>
            <person name="Steele R.E."/>
            <person name="Finnerty J.R."/>
            <person name="Technau U."/>
            <person name="Martindale M.Q."/>
            <person name="Rokhsar D.S."/>
        </authorList>
    </citation>
    <scope>NUCLEOTIDE SEQUENCE [LARGE SCALE GENOMIC DNA]</scope>
    <source>
        <strain evidence="29">CH2 X CH6</strain>
    </source>
</reference>
<dbReference type="InterPro" id="IPR000719">
    <property type="entry name" value="Prot_kinase_dom"/>
</dbReference>
<evidence type="ECO:0000256" key="20">
    <source>
        <dbReference type="ARBA" id="ARBA00051243"/>
    </source>
</evidence>
<evidence type="ECO:0000256" key="16">
    <source>
        <dbReference type="ARBA" id="ARBA00023157"/>
    </source>
</evidence>
<dbReference type="EC" id="2.7.10.1" evidence="26"/>
<dbReference type="InterPro" id="IPR020635">
    <property type="entry name" value="Tyr_kinase_cat_dom"/>
</dbReference>
<feature type="binding site" evidence="23">
    <location>
        <position position="172"/>
    </location>
    <ligand>
        <name>Mg(2+)</name>
        <dbReference type="ChEBI" id="CHEBI:18420"/>
    </ligand>
</feature>
<evidence type="ECO:0000256" key="25">
    <source>
        <dbReference type="PROSITE-ProRule" id="PRU10141"/>
    </source>
</evidence>
<feature type="domain" description="Protein kinase" evidence="27">
    <location>
        <begin position="18"/>
        <end position="294"/>
    </location>
</feature>
<keyword evidence="10 22" id="KW-0547">Nucleotide-binding</keyword>
<dbReference type="GO" id="GO:0005886">
    <property type="term" value="C:plasma membrane"/>
    <property type="evidence" value="ECO:0000318"/>
    <property type="project" value="GO_Central"/>
</dbReference>
<keyword evidence="29" id="KW-1185">Reference proteome</keyword>
<keyword evidence="15" id="KW-0829">Tyrosine-protein kinase</keyword>
<evidence type="ECO:0000256" key="2">
    <source>
        <dbReference type="ARBA" id="ARBA00004479"/>
    </source>
</evidence>
<keyword evidence="12 22" id="KW-0067">ATP-binding</keyword>
<dbReference type="InterPro" id="IPR011009">
    <property type="entry name" value="Kinase-like_dom_sf"/>
</dbReference>
<dbReference type="PhylomeDB" id="A7RLS3"/>
<organism evidence="28 29">
    <name type="scientific">Nematostella vectensis</name>
    <name type="common">Starlet sea anemone</name>
    <dbReference type="NCBI Taxonomy" id="45351"/>
    <lineage>
        <taxon>Eukaryota</taxon>
        <taxon>Metazoa</taxon>
        <taxon>Cnidaria</taxon>
        <taxon>Anthozoa</taxon>
        <taxon>Hexacorallia</taxon>
        <taxon>Actiniaria</taxon>
        <taxon>Edwardsiidae</taxon>
        <taxon>Nematostella</taxon>
    </lineage>
</organism>
<feature type="active site" description="Proton acceptor" evidence="21">
    <location>
        <position position="154"/>
    </location>
</feature>
<dbReference type="PRINTS" id="PR00109">
    <property type="entry name" value="TYRKINASE"/>
</dbReference>
<feature type="binding site" evidence="22">
    <location>
        <position position="158"/>
    </location>
    <ligand>
        <name>ATP</name>
        <dbReference type="ChEBI" id="CHEBI:30616"/>
    </ligand>
</feature>
<dbReference type="PROSITE" id="PS00107">
    <property type="entry name" value="PROTEIN_KINASE_ATP"/>
    <property type="match status" value="1"/>
</dbReference>
<dbReference type="InterPro" id="IPR050122">
    <property type="entry name" value="RTK"/>
</dbReference>
<dbReference type="SUPFAM" id="SSF56112">
    <property type="entry name" value="Protein kinase-like (PK-like)"/>
    <property type="match status" value="1"/>
</dbReference>
<keyword evidence="18" id="KW-0325">Glycoprotein</keyword>
<evidence type="ECO:0000256" key="22">
    <source>
        <dbReference type="PIRSR" id="PIRSR000615-2"/>
    </source>
</evidence>
<evidence type="ECO:0000256" key="8">
    <source>
        <dbReference type="ARBA" id="ARBA00022729"/>
    </source>
</evidence>
<keyword evidence="19" id="KW-0464">Manganese</keyword>
<evidence type="ECO:0000256" key="23">
    <source>
        <dbReference type="PIRSR" id="PIRSR000615-3"/>
    </source>
</evidence>
<evidence type="ECO:0000256" key="11">
    <source>
        <dbReference type="ARBA" id="ARBA00022777"/>
    </source>
</evidence>
<dbReference type="HOGENOM" id="CLU_000288_7_40_1"/>
<protein>
    <recommendedName>
        <fullName evidence="26">Tyrosine-protein kinase receptor</fullName>
        <ecNumber evidence="26">2.7.10.1</ecNumber>
    </recommendedName>
</protein>
<dbReference type="eggNOG" id="KOG4258">
    <property type="taxonomic scope" value="Eukaryota"/>
</dbReference>
<keyword evidence="13" id="KW-1133">Transmembrane helix</keyword>
<keyword evidence="3 26" id="KW-0597">Phosphoprotein</keyword>
<keyword evidence="23" id="KW-0460">Magnesium</keyword>
<comment type="similarity">
    <text evidence="26">Belongs to the protein kinase superfamily. Tyr protein kinase family. Insulin receptor subfamily.</text>
</comment>
<evidence type="ECO:0000256" key="10">
    <source>
        <dbReference type="ARBA" id="ARBA00022741"/>
    </source>
</evidence>
<dbReference type="GO" id="GO:0004714">
    <property type="term" value="F:transmembrane receptor protein tyrosine kinase activity"/>
    <property type="evidence" value="ECO:0000318"/>
    <property type="project" value="GO_Central"/>
</dbReference>
<dbReference type="OMA" id="WEMATMA"/>
<comment type="cofactor">
    <cofactor evidence="1">
        <name>Mn(2+)</name>
        <dbReference type="ChEBI" id="CHEBI:29035"/>
    </cofactor>
</comment>
<dbReference type="PROSITE" id="PS00109">
    <property type="entry name" value="PROTEIN_KINASE_TYR"/>
    <property type="match status" value="1"/>
</dbReference>
<evidence type="ECO:0000256" key="21">
    <source>
        <dbReference type="PIRSR" id="PIRSR000615-1"/>
    </source>
</evidence>
<dbReference type="InParanoid" id="A7RLS3"/>
<evidence type="ECO:0000256" key="12">
    <source>
        <dbReference type="ARBA" id="ARBA00022840"/>
    </source>
</evidence>
<evidence type="ECO:0000256" key="24">
    <source>
        <dbReference type="PIRSR" id="PIRSR000615-4"/>
    </source>
</evidence>
<dbReference type="AlphaFoldDB" id="A7RLS3"/>
<dbReference type="PROSITE" id="PS00239">
    <property type="entry name" value="RECEPTOR_TYR_KIN_II"/>
    <property type="match status" value="1"/>
</dbReference>
<dbReference type="InterPro" id="IPR001245">
    <property type="entry name" value="Ser-Thr/Tyr_kinase_cat_dom"/>
</dbReference>
<dbReference type="PANTHER" id="PTHR24416:SF525">
    <property type="entry name" value="INSULIN-LIKE RECEPTOR"/>
    <property type="match status" value="1"/>
</dbReference>
<dbReference type="Proteomes" id="UP000001593">
    <property type="component" value="Unassembled WGS sequence"/>
</dbReference>
<comment type="subcellular location">
    <subcellularLocation>
        <location evidence="2">Membrane</location>
        <topology evidence="2">Single-pass type I membrane protein</topology>
    </subcellularLocation>
</comment>
<feature type="binding site" evidence="25">
    <location>
        <position position="52"/>
    </location>
    <ligand>
        <name>ATP</name>
        <dbReference type="ChEBI" id="CHEBI:30616"/>
    </ligand>
</feature>
<feature type="site" description="Important for interaction with phosphotyrosine-binding proteins" evidence="24">
    <location>
        <position position="299"/>
    </location>
</feature>
<dbReference type="STRING" id="45351.A7RLS3"/>
<keyword evidence="7 23" id="KW-0479">Metal-binding</keyword>
<name>A7RLS3_NEMVE</name>
<dbReference type="SMART" id="SM00219">
    <property type="entry name" value="TyrKc"/>
    <property type="match status" value="1"/>
</dbReference>
<evidence type="ECO:0000256" key="7">
    <source>
        <dbReference type="ARBA" id="ARBA00022723"/>
    </source>
</evidence>
<dbReference type="GO" id="GO:0043235">
    <property type="term" value="C:receptor complex"/>
    <property type="evidence" value="ECO:0000318"/>
    <property type="project" value="GO_Central"/>
</dbReference>
<dbReference type="CDD" id="cd05032">
    <property type="entry name" value="PTKc_InsR_like"/>
    <property type="match status" value="1"/>
</dbReference>
<dbReference type="Pfam" id="PF07714">
    <property type="entry name" value="PK_Tyr_Ser-Thr"/>
    <property type="match status" value="1"/>
</dbReference>
<dbReference type="PROSITE" id="PS50011">
    <property type="entry name" value="PROTEIN_KINASE_DOM"/>
    <property type="match status" value="1"/>
</dbReference>
<evidence type="ECO:0000256" key="17">
    <source>
        <dbReference type="ARBA" id="ARBA00023170"/>
    </source>
</evidence>
<keyword evidence="9" id="KW-0677">Repeat</keyword>
<dbReference type="InterPro" id="IPR008266">
    <property type="entry name" value="Tyr_kinase_AS"/>
</dbReference>
<evidence type="ECO:0000256" key="5">
    <source>
        <dbReference type="ARBA" id="ARBA00022685"/>
    </source>
</evidence>
<proteinExistence type="inferred from homology"/>
<evidence type="ECO:0000256" key="13">
    <source>
        <dbReference type="ARBA" id="ARBA00022989"/>
    </source>
</evidence>
<gene>
    <name evidence="28" type="ORF">NEMVEDRAFT_v1g85808</name>
</gene>
<feature type="binding site" evidence="23">
    <location>
        <position position="159"/>
    </location>
    <ligand>
        <name>Mg(2+)</name>
        <dbReference type="ChEBI" id="CHEBI:18420"/>
    </ligand>
</feature>
<dbReference type="Gene3D" id="1.10.510.10">
    <property type="entry name" value="Transferase(Phosphotransferase) domain 1"/>
    <property type="match status" value="1"/>
</dbReference>
<dbReference type="FunFam" id="3.30.200.20:FF:000026">
    <property type="entry name" value="Tyrosine-protein kinase receptor"/>
    <property type="match status" value="1"/>
</dbReference>
<keyword evidence="11" id="KW-0418">Kinase</keyword>
<comment type="catalytic activity">
    <reaction evidence="20 26">
        <text>L-tyrosyl-[protein] + ATP = O-phospho-L-tyrosyl-[protein] + ADP + H(+)</text>
        <dbReference type="Rhea" id="RHEA:10596"/>
        <dbReference type="Rhea" id="RHEA-COMP:10136"/>
        <dbReference type="Rhea" id="RHEA-COMP:20101"/>
        <dbReference type="ChEBI" id="CHEBI:15378"/>
        <dbReference type="ChEBI" id="CHEBI:30616"/>
        <dbReference type="ChEBI" id="CHEBI:46858"/>
        <dbReference type="ChEBI" id="CHEBI:61978"/>
        <dbReference type="ChEBI" id="CHEBI:456216"/>
        <dbReference type="EC" id="2.7.10.1"/>
    </reaction>
</comment>
<keyword evidence="16" id="KW-1015">Disulfide bond</keyword>
<dbReference type="InterPro" id="IPR017441">
    <property type="entry name" value="Protein_kinase_ATP_BS"/>
</dbReference>
<evidence type="ECO:0000256" key="4">
    <source>
        <dbReference type="ARBA" id="ARBA00022679"/>
    </source>
</evidence>
<evidence type="ECO:0000256" key="3">
    <source>
        <dbReference type="ARBA" id="ARBA00022553"/>
    </source>
</evidence>
<evidence type="ECO:0000256" key="9">
    <source>
        <dbReference type="ARBA" id="ARBA00022737"/>
    </source>
</evidence>
<dbReference type="PANTHER" id="PTHR24416">
    <property type="entry name" value="TYROSINE-PROTEIN KINASE RECEPTOR"/>
    <property type="match status" value="1"/>
</dbReference>
<evidence type="ECO:0000259" key="27">
    <source>
        <dbReference type="PROSITE" id="PS50011"/>
    </source>
</evidence>
<dbReference type="GO" id="GO:0007169">
    <property type="term" value="P:cell surface receptor protein tyrosine kinase signaling pathway"/>
    <property type="evidence" value="ECO:0000318"/>
    <property type="project" value="GO_Central"/>
</dbReference>
<sequence>VFPSVYIADEWEVPREKIKLIRELGNGSFGMVYEGEATDIVPNKPKCKVAVKTVSENASIRDRIEFLQEASIMKAFQCNHVVRLLGVVSDGQPTLVVMELMDNGDLKNFLRSHRPEVTMESDEPPPTLQQMLQMAGEIADGMAYLAARKFVHRDLAARNCMVNANLTVKIGDFGMTRDIYETDYYRKGGKGLLPVRWMAPESLKDGVFTSPSDVWSFGVVMWEMATLASQPYPGKSNEEVLKYVVDGGVMPKPDDCPDRLFDLMTLCWQFSPKARPTFLSIISLIEEDLSQEFRENSFYHS</sequence>
<keyword evidence="17 26" id="KW-0675">Receptor</keyword>
<keyword evidence="6 26" id="KW-0812">Transmembrane</keyword>
<evidence type="ECO:0000256" key="15">
    <source>
        <dbReference type="ARBA" id="ARBA00023137"/>
    </source>
</evidence>